<dbReference type="OrthoDB" id="9801609at2"/>
<dbReference type="Pfam" id="PF00534">
    <property type="entry name" value="Glycos_transf_1"/>
    <property type="match status" value="1"/>
</dbReference>
<dbReference type="InterPro" id="IPR001296">
    <property type="entry name" value="Glyco_trans_1"/>
</dbReference>
<name>A0A5M4FCW5_9ACTN</name>
<feature type="domain" description="Glycosyl transferase family 1" evidence="2">
    <location>
        <begin position="191"/>
        <end position="330"/>
    </location>
</feature>
<dbReference type="CDD" id="cd03809">
    <property type="entry name" value="GT4_MtfB-like"/>
    <property type="match status" value="1"/>
</dbReference>
<comment type="caution">
    <text evidence="3">The sequence shown here is derived from an EMBL/GenBank/DDBJ whole genome shotgun (WGS) entry which is preliminary data.</text>
</comment>
<protein>
    <submittedName>
        <fullName evidence="3">Glycosyltransferase family 4 protein</fullName>
    </submittedName>
</protein>
<evidence type="ECO:0000259" key="2">
    <source>
        <dbReference type="Pfam" id="PF00534"/>
    </source>
</evidence>
<dbReference type="SUPFAM" id="SSF53756">
    <property type="entry name" value="UDP-Glycosyltransferase/glycogen phosphorylase"/>
    <property type="match status" value="1"/>
</dbReference>
<dbReference type="EMBL" id="SDPQ02000003">
    <property type="protein sequence ID" value="KAA1396079.1"/>
    <property type="molecule type" value="Genomic_DNA"/>
</dbReference>
<keyword evidence="1" id="KW-0808">Transferase</keyword>
<dbReference type="AlphaFoldDB" id="A0A5M4FCW5"/>
<gene>
    <name evidence="3" type="ORF">ESP70_018330</name>
</gene>
<dbReference type="GO" id="GO:0016757">
    <property type="term" value="F:glycosyltransferase activity"/>
    <property type="evidence" value="ECO:0007669"/>
    <property type="project" value="InterPro"/>
</dbReference>
<sequence length="356" mass="39412">MRIVVDAMCAEFGGIRTYVEHLLGRWHEVHPEDELHVLVPEGMSLPTAGHVRHELRVRRPREIGRPWAQTATMRRLARRVGADAVIATAPTTTVIRPGAPMAVVILDLRHELRPEQFSRRTKILRKISYGRTYRLADHFLSISQRSLDDLHELHPRLRDVPATVTYLGADHVRAWPRADSVGPAVTFAHHTNKNPDLVLDGWRSLVDRGGEVPPLLMLGVGSHRDALAEAIARRGLGDHVRLAPFLPDDEFQRVMAAAQLVVFPSDFEGFGLPVVEAMQLGTPVVIGPERATTEIAGGHAYVMRDWTAEALADAVEAAGRQTPEQREAARQHGNAFTWDRTVAQTRAALAAMAGRA</sequence>
<dbReference type="PANTHER" id="PTHR46401">
    <property type="entry name" value="GLYCOSYLTRANSFERASE WBBK-RELATED"/>
    <property type="match status" value="1"/>
</dbReference>
<organism evidence="3 4">
    <name type="scientific">Aeromicrobium ginsengisoli</name>
    <dbReference type="NCBI Taxonomy" id="363867"/>
    <lineage>
        <taxon>Bacteria</taxon>
        <taxon>Bacillati</taxon>
        <taxon>Actinomycetota</taxon>
        <taxon>Actinomycetes</taxon>
        <taxon>Propionibacteriales</taxon>
        <taxon>Nocardioidaceae</taxon>
        <taxon>Aeromicrobium</taxon>
    </lineage>
</organism>
<reference evidence="3" key="1">
    <citation type="submission" date="2019-09" db="EMBL/GenBank/DDBJ databases">
        <authorList>
            <person name="Li J."/>
        </authorList>
    </citation>
    <scope>NUCLEOTIDE SEQUENCE [LARGE SCALE GENOMIC DNA]</scope>
    <source>
        <strain evidence="3">JCM 14732</strain>
    </source>
</reference>
<evidence type="ECO:0000256" key="1">
    <source>
        <dbReference type="ARBA" id="ARBA00022679"/>
    </source>
</evidence>
<evidence type="ECO:0000313" key="3">
    <source>
        <dbReference type="EMBL" id="KAA1396079.1"/>
    </source>
</evidence>
<accession>A0A5M4FCW5</accession>
<keyword evidence="4" id="KW-1185">Reference proteome</keyword>
<dbReference type="RefSeq" id="WP_149690722.1">
    <property type="nucleotide sequence ID" value="NZ_SDPQ02000003.1"/>
</dbReference>
<proteinExistence type="predicted"/>
<dbReference type="GO" id="GO:0009103">
    <property type="term" value="P:lipopolysaccharide biosynthetic process"/>
    <property type="evidence" value="ECO:0007669"/>
    <property type="project" value="TreeGrafter"/>
</dbReference>
<dbReference type="Proteomes" id="UP000380867">
    <property type="component" value="Unassembled WGS sequence"/>
</dbReference>
<dbReference type="PANTHER" id="PTHR46401:SF2">
    <property type="entry name" value="GLYCOSYLTRANSFERASE WBBK-RELATED"/>
    <property type="match status" value="1"/>
</dbReference>
<evidence type="ECO:0000313" key="4">
    <source>
        <dbReference type="Proteomes" id="UP000380867"/>
    </source>
</evidence>
<dbReference type="Gene3D" id="3.40.50.2000">
    <property type="entry name" value="Glycogen Phosphorylase B"/>
    <property type="match status" value="2"/>
</dbReference>